<comment type="similarity">
    <text evidence="1">Belongs to the FMO family.</text>
</comment>
<comment type="caution">
    <text evidence="7">The sequence shown here is derived from an EMBL/GenBank/DDBJ whole genome shotgun (WGS) entry which is preliminary data.</text>
</comment>
<dbReference type="Proteomes" id="UP000236621">
    <property type="component" value="Unassembled WGS sequence"/>
</dbReference>
<dbReference type="GO" id="GO:0050660">
    <property type="term" value="F:flavin adenine dinucleotide binding"/>
    <property type="evidence" value="ECO:0007669"/>
    <property type="project" value="InterPro"/>
</dbReference>
<dbReference type="InterPro" id="IPR036188">
    <property type="entry name" value="FAD/NAD-bd_sf"/>
</dbReference>
<evidence type="ECO:0000313" key="8">
    <source>
        <dbReference type="Proteomes" id="UP000236621"/>
    </source>
</evidence>
<gene>
    <name evidence="7" type="ORF">TCAP_02818</name>
</gene>
<dbReference type="GO" id="GO:0050661">
    <property type="term" value="F:NADP binding"/>
    <property type="evidence" value="ECO:0007669"/>
    <property type="project" value="InterPro"/>
</dbReference>
<organism evidence="7 8">
    <name type="scientific">Tolypocladium capitatum</name>
    <dbReference type="NCBI Taxonomy" id="45235"/>
    <lineage>
        <taxon>Eukaryota</taxon>
        <taxon>Fungi</taxon>
        <taxon>Dikarya</taxon>
        <taxon>Ascomycota</taxon>
        <taxon>Pezizomycotina</taxon>
        <taxon>Sordariomycetes</taxon>
        <taxon>Hypocreomycetidae</taxon>
        <taxon>Hypocreales</taxon>
        <taxon>Ophiocordycipitaceae</taxon>
        <taxon>Tolypocladium</taxon>
    </lineage>
</organism>
<evidence type="ECO:0000313" key="7">
    <source>
        <dbReference type="EMBL" id="PNY27255.1"/>
    </source>
</evidence>
<dbReference type="GO" id="GO:0004499">
    <property type="term" value="F:N,N-dimethylaniline monooxygenase activity"/>
    <property type="evidence" value="ECO:0007669"/>
    <property type="project" value="InterPro"/>
</dbReference>
<dbReference type="PIRSF" id="PIRSF000332">
    <property type="entry name" value="FMO"/>
    <property type="match status" value="1"/>
</dbReference>
<keyword evidence="2" id="KW-0285">Flavoprotein</keyword>
<evidence type="ECO:0000256" key="1">
    <source>
        <dbReference type="ARBA" id="ARBA00009183"/>
    </source>
</evidence>
<dbReference type="OrthoDB" id="10254665at2759"/>
<evidence type="ECO:0000256" key="6">
    <source>
        <dbReference type="SAM" id="Phobius"/>
    </source>
</evidence>
<dbReference type="Pfam" id="PF00743">
    <property type="entry name" value="FMO-like"/>
    <property type="match status" value="2"/>
</dbReference>
<dbReference type="STRING" id="45235.A0A2K3QIA8"/>
<keyword evidence="5" id="KW-0560">Oxidoreductase</keyword>
<proteinExistence type="inferred from homology"/>
<keyword evidence="7" id="KW-0503">Monooxygenase</keyword>
<evidence type="ECO:0000256" key="2">
    <source>
        <dbReference type="ARBA" id="ARBA00022630"/>
    </source>
</evidence>
<keyword evidence="6" id="KW-1133">Transmembrane helix</keyword>
<dbReference type="InterPro" id="IPR000960">
    <property type="entry name" value="Flavin_mOase"/>
</dbReference>
<dbReference type="SUPFAM" id="SSF51905">
    <property type="entry name" value="FAD/NAD(P)-binding domain"/>
    <property type="match status" value="1"/>
</dbReference>
<dbReference type="Gene3D" id="3.50.50.60">
    <property type="entry name" value="FAD/NAD(P)-binding domain"/>
    <property type="match status" value="1"/>
</dbReference>
<keyword evidence="6" id="KW-0472">Membrane</keyword>
<sequence length="649" mass="73791">MKVAVIGGGPAGLATLKYLLEAHQSLDCEPVDARLFEYHHQVGGTFAARTYEDAELVSSRQLTTFSDFRSPGPEDFISAKKYVQFLQDYCTKFNLWPHIRLQTRVLAVTRRQGDGHVITYKAHDAETPEEWQCDAVAVCSGLHVDPNMPELKGIGKVPLVFHSSEFKVRKQFGVDKTVMVLGAGETGSDMAYLAVTSPTRRVLMCHRDGFHSGPQRNPGPVLLPILGRKQDPNEPGIPIDISRANLFDTAYVHPILRDSMILWHYYFYYINTLLWLSAGTTRGMDQWVGEMNPERHHPSKIFFNKSTRIVPYISEPYRPRHPGPELWKYALRSALIQRPLEKTNGRHVDMAPWPEEIDDDGYVRFSNNGRPEYERLKDERIKPDIVVFATGYTQSLPFLNSPESLQAGQRKYPLPSEADVREIWKRDDPTVGFIGFVRPSFGAIPPLAEMQAQLWIVNLLAPHKIPRPLSPKDEPHYRLLPPDGFRITYGVDHESYTYQLAIDMNSAPGLWDILRIIMSQKDNSLGASWRLFIMWAFGANLNTKFRLQGPWKWDGAPDMFISEEFWQTITRRPLLFGHIAVSIIPMCIFGPLSLILWFYATAVDLGKGSLGLLTIGSNRKAKSARFRKYVPEPQSNGKKFSRCTSSSQQ</sequence>
<keyword evidence="3" id="KW-0274">FAD</keyword>
<dbReference type="PRINTS" id="PR00370">
    <property type="entry name" value="FMOXYGENASE"/>
</dbReference>
<dbReference type="InterPro" id="IPR020946">
    <property type="entry name" value="Flavin_mOase-like"/>
</dbReference>
<keyword evidence="4" id="KW-0521">NADP</keyword>
<keyword evidence="6" id="KW-0812">Transmembrane</keyword>
<evidence type="ECO:0000256" key="4">
    <source>
        <dbReference type="ARBA" id="ARBA00022857"/>
    </source>
</evidence>
<reference evidence="7 8" key="1">
    <citation type="submission" date="2017-08" db="EMBL/GenBank/DDBJ databases">
        <title>Harnessing the power of phylogenomics to disentangle the directionality and signatures of interkingdom host jumping in the parasitic fungal genus Tolypocladium.</title>
        <authorList>
            <person name="Quandt C.A."/>
            <person name="Patterson W."/>
            <person name="Spatafora J.W."/>
        </authorList>
    </citation>
    <scope>NUCLEOTIDE SEQUENCE [LARGE SCALE GENOMIC DNA]</scope>
    <source>
        <strain evidence="7 8">CBS 113982</strain>
    </source>
</reference>
<dbReference type="InterPro" id="IPR050346">
    <property type="entry name" value="FMO-like"/>
</dbReference>
<accession>A0A2K3QIA8</accession>
<name>A0A2K3QIA8_9HYPO</name>
<feature type="transmembrane region" description="Helical" evidence="6">
    <location>
        <begin position="575"/>
        <end position="600"/>
    </location>
</feature>
<dbReference type="AlphaFoldDB" id="A0A2K3QIA8"/>
<protein>
    <submittedName>
        <fullName evidence="7">Dimethylaniline monooxygenase [N-oxide-forming] 2</fullName>
    </submittedName>
</protein>
<evidence type="ECO:0000256" key="3">
    <source>
        <dbReference type="ARBA" id="ARBA00022827"/>
    </source>
</evidence>
<dbReference type="PANTHER" id="PTHR23023">
    <property type="entry name" value="DIMETHYLANILINE MONOOXYGENASE"/>
    <property type="match status" value="1"/>
</dbReference>
<dbReference type="EMBL" id="NRSZ01000440">
    <property type="protein sequence ID" value="PNY27255.1"/>
    <property type="molecule type" value="Genomic_DNA"/>
</dbReference>
<keyword evidence="8" id="KW-1185">Reference proteome</keyword>
<evidence type="ECO:0000256" key="5">
    <source>
        <dbReference type="ARBA" id="ARBA00023002"/>
    </source>
</evidence>